<accession>A0ABP3SIG3</accession>
<dbReference type="PANTHER" id="PTHR33361:SF15">
    <property type="entry name" value="DUF885 FAMILY LIPOPROTEIN"/>
    <property type="match status" value="1"/>
</dbReference>
<dbReference type="PANTHER" id="PTHR33361">
    <property type="entry name" value="GLR0591 PROTEIN"/>
    <property type="match status" value="1"/>
</dbReference>
<dbReference type="Pfam" id="PF05960">
    <property type="entry name" value="DUF885"/>
    <property type="match status" value="1"/>
</dbReference>
<reference evidence="2" key="1">
    <citation type="journal article" date="2019" name="Int. J. Syst. Evol. Microbiol.">
        <title>The Global Catalogue of Microorganisms (GCM) 10K type strain sequencing project: providing services to taxonomists for standard genome sequencing and annotation.</title>
        <authorList>
            <consortium name="The Broad Institute Genomics Platform"/>
            <consortium name="The Broad Institute Genome Sequencing Center for Infectious Disease"/>
            <person name="Wu L."/>
            <person name="Ma J."/>
        </authorList>
    </citation>
    <scope>NUCLEOTIDE SEQUENCE [LARGE SCALE GENOMIC DNA]</scope>
    <source>
        <strain evidence="2">JCM 10671</strain>
    </source>
</reference>
<proteinExistence type="predicted"/>
<name>A0ABP3SIG3_9ACTN</name>
<gene>
    <name evidence="1" type="ORF">GCM10009547_46330</name>
</gene>
<evidence type="ECO:0000313" key="2">
    <source>
        <dbReference type="Proteomes" id="UP001500957"/>
    </source>
</evidence>
<dbReference type="InterPro" id="IPR010281">
    <property type="entry name" value="DUF885"/>
</dbReference>
<organism evidence="1 2">
    <name type="scientific">Sporichthya brevicatena</name>
    <dbReference type="NCBI Taxonomy" id="171442"/>
    <lineage>
        <taxon>Bacteria</taxon>
        <taxon>Bacillati</taxon>
        <taxon>Actinomycetota</taxon>
        <taxon>Actinomycetes</taxon>
        <taxon>Sporichthyales</taxon>
        <taxon>Sporichthyaceae</taxon>
        <taxon>Sporichthya</taxon>
    </lineage>
</organism>
<dbReference type="EMBL" id="BAAAHE010000050">
    <property type="protein sequence ID" value="GAA0636731.1"/>
    <property type="molecule type" value="Genomic_DNA"/>
</dbReference>
<sequence>MTTTANGADYTEAFVAAAAAILDEHLALDPVTATALGDHRFDDRLPATGSVARADELARRTARLDELAALPPAASAAESVDREILAHHLRRRVFELTELREHAWNPLEANPGTALHLLLAREFAPAADRIRSMAGRLAAVPATLTQARADLEAMPAIHVETAIGQFTGTRTLIATELERTVAAANDPGLRALIEPAAEAATEALTEHLAWLSDRLPEATGDPRLGPELFARRLRLTLDTDDDPDTLLARAESELERISEEIAETAARIDGGRPGPGQVRRVLDGLAAEAPTNHTIVGLAEQTLVETTAFVRERDLVTVHDDPVEIVVMPEIHRGVAVAYCDPPGPLETANLPTFYAISPTPADWPAERVTSFFREYNCHMLRNLTIHEAMPGHVLQLAHDRRCVAPTKVRAAFWSGPFVEGWAVYSEELMARHGFGGDALRMQQLKMQLRMTINTILDVRVHTRGMTQDEAMALMTGRGHQEEGEAHGKWRRSLLTSTQLSTYFVGYLGVRDLVAEVRAAAPGATEREVHDRLLAHGSPPPRHLRTLLGL</sequence>
<protein>
    <submittedName>
        <fullName evidence="1">DUF885 domain-containing protein</fullName>
    </submittedName>
</protein>
<keyword evidence="2" id="KW-1185">Reference proteome</keyword>
<dbReference type="RefSeq" id="WP_344609303.1">
    <property type="nucleotide sequence ID" value="NZ_BAAAHE010000050.1"/>
</dbReference>
<evidence type="ECO:0000313" key="1">
    <source>
        <dbReference type="EMBL" id="GAA0636731.1"/>
    </source>
</evidence>
<comment type="caution">
    <text evidence="1">The sequence shown here is derived from an EMBL/GenBank/DDBJ whole genome shotgun (WGS) entry which is preliminary data.</text>
</comment>
<dbReference type="Proteomes" id="UP001500957">
    <property type="component" value="Unassembled WGS sequence"/>
</dbReference>